<name>A0A291S1E3_THEMR</name>
<dbReference type="EMBL" id="MF155798">
    <property type="protein sequence ID" value="ATL73445.1"/>
    <property type="molecule type" value="mRNA"/>
</dbReference>
<feature type="chain" id="PRO_5013036226" evidence="1">
    <location>
        <begin position="21"/>
        <end position="155"/>
    </location>
</feature>
<feature type="signal peptide" evidence="1">
    <location>
        <begin position="1"/>
        <end position="20"/>
    </location>
</feature>
<evidence type="ECO:0000256" key="1">
    <source>
        <dbReference type="SAM" id="SignalP"/>
    </source>
</evidence>
<evidence type="ECO:0000313" key="2">
    <source>
        <dbReference type="EMBL" id="ATL73445.1"/>
    </source>
</evidence>
<organism evidence="2">
    <name type="scientific">Thermonectus marmoratus</name>
    <name type="common">Sunburst diving beetle</name>
    <dbReference type="NCBI Taxonomy" id="183381"/>
    <lineage>
        <taxon>Eukaryota</taxon>
        <taxon>Metazoa</taxon>
        <taxon>Ecdysozoa</taxon>
        <taxon>Arthropoda</taxon>
        <taxon>Hexapoda</taxon>
        <taxon>Insecta</taxon>
        <taxon>Pterygota</taxon>
        <taxon>Neoptera</taxon>
        <taxon>Endopterygota</taxon>
        <taxon>Coleoptera</taxon>
        <taxon>Adephaga</taxon>
        <taxon>Dytiscoidea</taxon>
        <taxon>Dytiscidae</taxon>
        <taxon>Dytiscinae</taxon>
        <taxon>Aciliini</taxon>
        <taxon>Thermonectus</taxon>
    </lineage>
</organism>
<reference evidence="2" key="1">
    <citation type="journal article" date="2017" name="Integr. Comp. Biol.">
        <title>A Complex Lens for a Complex Eye.</title>
        <authorList>
            <person name="Stahl A.L."/>
            <person name="Baucom R.S."/>
            <person name="Cook T.A."/>
            <person name="Buschbeck E.K."/>
        </authorList>
    </citation>
    <scope>NUCLEOTIDE SEQUENCE</scope>
    <source>
        <tissue evidence="2">Larval head bifocal lenses</tissue>
    </source>
</reference>
<protein>
    <submittedName>
        <fullName evidence="2">Lens protein 1</fullName>
    </submittedName>
</protein>
<sequence length="155" mass="16746">MHSHILGAAVVAMALVMVHASPLIGALDAASVHPFGSTPQRRLIDSQHFRSSQVGSVIGATSTLSGDGVYNTVSGHIGLGQTERFATRVVGQNSGIEHENNNPTARTSVIQQGVSLGFRNERQFSNAGFTRQLYDDASYRTGQQQFAELHRDIYH</sequence>
<keyword evidence="1" id="KW-0732">Signal</keyword>
<proteinExistence type="evidence at transcript level"/>
<accession>A0A291S1E3</accession>
<dbReference type="AlphaFoldDB" id="A0A291S1E3"/>